<keyword evidence="2" id="KW-1133">Transmembrane helix</keyword>
<comment type="caution">
    <text evidence="3">The sequence shown here is derived from an EMBL/GenBank/DDBJ whole genome shotgun (WGS) entry which is preliminary data.</text>
</comment>
<accession>A0A395NVI3</accession>
<evidence type="ECO:0000256" key="2">
    <source>
        <dbReference type="SAM" id="Phobius"/>
    </source>
</evidence>
<reference evidence="3 4" key="1">
    <citation type="journal article" date="2018" name="PLoS Pathog.">
        <title>Evolution of structural diversity of trichothecenes, a family of toxins produced by plant pathogenic and entomopathogenic fungi.</title>
        <authorList>
            <person name="Proctor R.H."/>
            <person name="McCormick S.P."/>
            <person name="Kim H.S."/>
            <person name="Cardoza R.E."/>
            <person name="Stanley A.M."/>
            <person name="Lindo L."/>
            <person name="Kelly A."/>
            <person name="Brown D.W."/>
            <person name="Lee T."/>
            <person name="Vaughan M.M."/>
            <person name="Alexander N.J."/>
            <person name="Busman M."/>
            <person name="Gutierrez S."/>
        </authorList>
    </citation>
    <scope>NUCLEOTIDE SEQUENCE [LARGE SCALE GENOMIC DNA]</scope>
    <source>
        <strain evidence="3 4">IBT 40837</strain>
    </source>
</reference>
<evidence type="ECO:0000256" key="1">
    <source>
        <dbReference type="SAM" id="MobiDB-lite"/>
    </source>
</evidence>
<protein>
    <submittedName>
        <fullName evidence="3">Uncharacterized protein</fullName>
    </submittedName>
</protein>
<keyword evidence="2" id="KW-0812">Transmembrane</keyword>
<organism evidence="3 4">
    <name type="scientific">Trichoderma arundinaceum</name>
    <dbReference type="NCBI Taxonomy" id="490622"/>
    <lineage>
        <taxon>Eukaryota</taxon>
        <taxon>Fungi</taxon>
        <taxon>Dikarya</taxon>
        <taxon>Ascomycota</taxon>
        <taxon>Pezizomycotina</taxon>
        <taxon>Sordariomycetes</taxon>
        <taxon>Hypocreomycetidae</taxon>
        <taxon>Hypocreales</taxon>
        <taxon>Hypocreaceae</taxon>
        <taxon>Trichoderma</taxon>
    </lineage>
</organism>
<name>A0A395NVI3_TRIAR</name>
<feature type="region of interest" description="Disordered" evidence="1">
    <location>
        <begin position="75"/>
        <end position="96"/>
    </location>
</feature>
<dbReference type="OrthoDB" id="3599804at2759"/>
<gene>
    <name evidence="3" type="ORF">TARUN_2225</name>
</gene>
<dbReference type="EMBL" id="PXOA01000128">
    <property type="protein sequence ID" value="RFU80003.1"/>
    <property type="molecule type" value="Genomic_DNA"/>
</dbReference>
<sequence>MQLQPVNENTELPVNHPSYLNSLLQQVLEAQKEEHEERDSDWKLTHTWWLQYLAGLIGVSTLGASITFGVLTTSGVGSGNETSGPSNEPGTQASNEMYSSPRFDEGTVRNFLVVTSTWPKAGRRCAWPLFDKNVEMEDKDQYGKTLVQMALQNRHEAVVGLLK</sequence>
<evidence type="ECO:0000313" key="3">
    <source>
        <dbReference type="EMBL" id="RFU80003.1"/>
    </source>
</evidence>
<proteinExistence type="predicted"/>
<keyword evidence="2" id="KW-0472">Membrane</keyword>
<keyword evidence="4" id="KW-1185">Reference proteome</keyword>
<feature type="transmembrane region" description="Helical" evidence="2">
    <location>
        <begin position="49"/>
        <end position="71"/>
    </location>
</feature>
<evidence type="ECO:0000313" key="4">
    <source>
        <dbReference type="Proteomes" id="UP000266272"/>
    </source>
</evidence>
<dbReference type="Proteomes" id="UP000266272">
    <property type="component" value="Unassembled WGS sequence"/>
</dbReference>
<dbReference type="AlphaFoldDB" id="A0A395NVI3"/>